<evidence type="ECO:0000313" key="1">
    <source>
        <dbReference type="EMBL" id="GIY69823.1"/>
    </source>
</evidence>
<reference evidence="1 2" key="1">
    <citation type="submission" date="2021-06" db="EMBL/GenBank/DDBJ databases">
        <title>Caerostris darwini draft genome.</title>
        <authorList>
            <person name="Kono N."/>
            <person name="Arakawa K."/>
        </authorList>
    </citation>
    <scope>NUCLEOTIDE SEQUENCE [LARGE SCALE GENOMIC DNA]</scope>
</reference>
<dbReference type="EMBL" id="BPLQ01013109">
    <property type="protein sequence ID" value="GIY69823.1"/>
    <property type="molecule type" value="Genomic_DNA"/>
</dbReference>
<sequence length="155" mass="17594">MGPITMKLLRTNYSRQHDEVEVLCFPAEPYSYDKFRAPSHEKESSSINRILSRKSNSFECRCVNATLTSKKIDLQHRPLSSQVSGQHNMSSLQIIECDGQMEGIAQPVTVLARIGSTQLLFVPKFGKRALRGKVYSNEKVKWEIGCLQKENYLDG</sequence>
<accession>A0AAV4VIE8</accession>
<comment type="caution">
    <text evidence="1">The sequence shown here is derived from an EMBL/GenBank/DDBJ whole genome shotgun (WGS) entry which is preliminary data.</text>
</comment>
<organism evidence="1 2">
    <name type="scientific">Caerostris darwini</name>
    <dbReference type="NCBI Taxonomy" id="1538125"/>
    <lineage>
        <taxon>Eukaryota</taxon>
        <taxon>Metazoa</taxon>
        <taxon>Ecdysozoa</taxon>
        <taxon>Arthropoda</taxon>
        <taxon>Chelicerata</taxon>
        <taxon>Arachnida</taxon>
        <taxon>Araneae</taxon>
        <taxon>Araneomorphae</taxon>
        <taxon>Entelegynae</taxon>
        <taxon>Araneoidea</taxon>
        <taxon>Araneidae</taxon>
        <taxon>Caerostris</taxon>
    </lineage>
</organism>
<dbReference type="Proteomes" id="UP001054837">
    <property type="component" value="Unassembled WGS sequence"/>
</dbReference>
<name>A0AAV4VIE8_9ARAC</name>
<protein>
    <submittedName>
        <fullName evidence="1">Uncharacterized protein</fullName>
    </submittedName>
</protein>
<dbReference type="AlphaFoldDB" id="A0AAV4VIE8"/>
<gene>
    <name evidence="1" type="ORF">CDAR_2071</name>
</gene>
<proteinExistence type="predicted"/>
<evidence type="ECO:0000313" key="2">
    <source>
        <dbReference type="Proteomes" id="UP001054837"/>
    </source>
</evidence>
<keyword evidence="2" id="KW-1185">Reference proteome</keyword>